<accession>A0A1I3BEF8</accession>
<dbReference type="Proteomes" id="UP000323537">
    <property type="component" value="Unassembled WGS sequence"/>
</dbReference>
<sequence>MYSFILMEECFNCAASTPKCYTLILEGSTVLKDVAVCRECVSDLRNVEWIEVERPSTPTNSQ</sequence>
<dbReference type="AlphaFoldDB" id="A0A1I3BEF8"/>
<organism evidence="1 2">
    <name type="scientific">Halorubrum aquaticum</name>
    <dbReference type="NCBI Taxonomy" id="387340"/>
    <lineage>
        <taxon>Archaea</taxon>
        <taxon>Methanobacteriati</taxon>
        <taxon>Methanobacteriota</taxon>
        <taxon>Stenosarchaea group</taxon>
        <taxon>Halobacteria</taxon>
        <taxon>Halobacteriales</taxon>
        <taxon>Haloferacaceae</taxon>
        <taxon>Halorubrum</taxon>
    </lineage>
</organism>
<dbReference type="EMBL" id="FOPZ01000012">
    <property type="protein sequence ID" value="SFH60673.1"/>
    <property type="molecule type" value="Genomic_DNA"/>
</dbReference>
<gene>
    <name evidence="1" type="ORF">SAMN04488066_1124</name>
</gene>
<reference evidence="1 2" key="1">
    <citation type="submission" date="2016-10" db="EMBL/GenBank/DDBJ databases">
        <authorList>
            <person name="Varghese N."/>
            <person name="Submissions S."/>
        </authorList>
    </citation>
    <scope>NUCLEOTIDE SEQUENCE [LARGE SCALE GENOMIC DNA]</scope>
    <source>
        <strain evidence="1 2">CGMCC 1.6377</strain>
    </source>
</reference>
<keyword evidence="2" id="KW-1185">Reference proteome</keyword>
<evidence type="ECO:0000313" key="1">
    <source>
        <dbReference type="EMBL" id="SFH60673.1"/>
    </source>
</evidence>
<evidence type="ECO:0000313" key="2">
    <source>
        <dbReference type="Proteomes" id="UP000323537"/>
    </source>
</evidence>
<protein>
    <submittedName>
        <fullName evidence="1">Uncharacterized protein</fullName>
    </submittedName>
</protein>
<name>A0A1I3BEF8_9EURY</name>
<proteinExistence type="predicted"/>